<evidence type="ECO:0000256" key="3">
    <source>
        <dbReference type="ARBA" id="ARBA00023002"/>
    </source>
</evidence>
<gene>
    <name evidence="9" type="ORF">D0859_05485</name>
</gene>
<comment type="similarity">
    <text evidence="1">Belongs to the cytochrome P450 family.</text>
</comment>
<evidence type="ECO:0008006" key="11">
    <source>
        <dbReference type="Google" id="ProtNLM"/>
    </source>
</evidence>
<dbReference type="InterPro" id="IPR001128">
    <property type="entry name" value="Cyt_P450"/>
</dbReference>
<feature type="binding site" description="axial binding residue" evidence="6">
    <location>
        <position position="517"/>
    </location>
    <ligand>
        <name>heme</name>
        <dbReference type="ChEBI" id="CHEBI:30413"/>
    </ligand>
    <ligandPart>
        <name>Fe</name>
        <dbReference type="ChEBI" id="CHEBI:18248"/>
    </ligandPart>
</feature>
<comment type="caution">
    <text evidence="9">The sequence shown here is derived from an EMBL/GenBank/DDBJ whole genome shotgun (WGS) entry which is preliminary data.</text>
</comment>
<keyword evidence="7" id="KW-0472">Membrane</keyword>
<keyword evidence="4 6" id="KW-0408">Iron</keyword>
<evidence type="ECO:0000256" key="1">
    <source>
        <dbReference type="ARBA" id="ARBA00010617"/>
    </source>
</evidence>
<dbReference type="EMBL" id="QWIT01000131">
    <property type="protein sequence ID" value="RMZ30411.1"/>
    <property type="molecule type" value="Genomic_DNA"/>
</dbReference>
<evidence type="ECO:0000256" key="5">
    <source>
        <dbReference type="ARBA" id="ARBA00023033"/>
    </source>
</evidence>
<evidence type="ECO:0000256" key="6">
    <source>
        <dbReference type="PIRSR" id="PIRSR602401-1"/>
    </source>
</evidence>
<dbReference type="GO" id="GO:0020037">
    <property type="term" value="F:heme binding"/>
    <property type="evidence" value="ECO:0007669"/>
    <property type="project" value="InterPro"/>
</dbReference>
<dbReference type="CDD" id="cd11065">
    <property type="entry name" value="CYP64-like"/>
    <property type="match status" value="1"/>
</dbReference>
<evidence type="ECO:0000256" key="4">
    <source>
        <dbReference type="ARBA" id="ARBA00023004"/>
    </source>
</evidence>
<feature type="chain" id="PRO_5018048889" description="Ig-like domain-containing protein" evidence="8">
    <location>
        <begin position="23"/>
        <end position="612"/>
    </location>
</feature>
<accession>A0A3M7IXX5</accession>
<keyword evidence="8" id="KW-0732">Signal</keyword>
<keyword evidence="7" id="KW-0812">Transmembrane</keyword>
<feature type="signal peptide" evidence="8">
    <location>
        <begin position="1"/>
        <end position="22"/>
    </location>
</feature>
<dbReference type="PANTHER" id="PTHR46300">
    <property type="entry name" value="P450, PUTATIVE (EUROFUNG)-RELATED-RELATED"/>
    <property type="match status" value="1"/>
</dbReference>
<keyword evidence="7" id="KW-1133">Transmembrane helix</keyword>
<protein>
    <recommendedName>
        <fullName evidence="11">Ig-like domain-containing protein</fullName>
    </recommendedName>
</protein>
<feature type="transmembrane region" description="Helical" evidence="7">
    <location>
        <begin position="65"/>
        <end position="82"/>
    </location>
</feature>
<dbReference type="InterPro" id="IPR002401">
    <property type="entry name" value="Cyt_P450_E_grp-I"/>
</dbReference>
<organism evidence="9 10">
    <name type="scientific">Hortaea werneckii</name>
    <name type="common">Black yeast</name>
    <name type="synonym">Cladosporium werneckii</name>
    <dbReference type="NCBI Taxonomy" id="91943"/>
    <lineage>
        <taxon>Eukaryota</taxon>
        <taxon>Fungi</taxon>
        <taxon>Dikarya</taxon>
        <taxon>Ascomycota</taxon>
        <taxon>Pezizomycotina</taxon>
        <taxon>Dothideomycetes</taxon>
        <taxon>Dothideomycetidae</taxon>
        <taxon>Mycosphaerellales</taxon>
        <taxon>Teratosphaeriaceae</taxon>
        <taxon>Hortaea</taxon>
    </lineage>
</organism>
<sequence length="612" mass="69493">MNASRGYLFVVAYAVLLHGLLASSPHPPTSHRGAEELFRNAYMHAAVTAAMGGRSQRLEVMSSRVSALLAGLLLATIVYFLYNTGRRDRRLPPGPPTLPVLGNIHQIPKQGVHFQFTEWARQYGGIYTLKLGTGTAAVITDPRLVKQLLDRKSSKYAERPRSYVANLIAGGDHILLMDYGNQWRETRKLFHSHFMEKMVESEHIKVQEAEARQMLRDYLIEPEQHMLHPKRYSNSITMSLVWGVRTPTAHTRHMHRLYDVMEVWSKVMETGATPPVDIYPFLHWLPQRVFTNWIDRATHVRNEMNNLYADFLYDIRLRRKQVGNRGSFMDKVLDSAENEKRPEGLTFSDHELYFMGGTATEGGSDTSASIITAFVHAMVAYPEIQRKAQLQIDSVVGPDRSPTWQDFPRLPYIAQCVKETMRWRPVTPLAFPHALAEDDWISAATAADETQYLLPKGTTIILNAWGIHHDPSRFPNPETFDPDHYASTAARTLATDLANGPWEKRDHYGYGAGRRFCPGAHLAERNLFLAMAKLLWGFHILAPAQDKKEGRPANLDLDPQTGYSAGFLVCAKDFAAEFEVRGREREATIRREYDEAEREVFGRFGACGEERA</sequence>
<evidence type="ECO:0000256" key="7">
    <source>
        <dbReference type="SAM" id="Phobius"/>
    </source>
</evidence>
<reference evidence="9 10" key="1">
    <citation type="journal article" date="2018" name="BMC Genomics">
        <title>Genomic evidence for intraspecific hybridization in a clonal and extremely halotolerant yeast.</title>
        <authorList>
            <person name="Gostincar C."/>
            <person name="Stajich J.E."/>
            <person name="Zupancic J."/>
            <person name="Zalar P."/>
            <person name="Gunde-Cimerman N."/>
        </authorList>
    </citation>
    <scope>NUCLEOTIDE SEQUENCE [LARGE SCALE GENOMIC DNA]</scope>
    <source>
        <strain evidence="9 10">EXF-120</strain>
    </source>
</reference>
<evidence type="ECO:0000313" key="10">
    <source>
        <dbReference type="Proteomes" id="UP000281677"/>
    </source>
</evidence>
<dbReference type="Proteomes" id="UP000281677">
    <property type="component" value="Unassembled WGS sequence"/>
</dbReference>
<keyword evidence="3" id="KW-0560">Oxidoreductase</keyword>
<dbReference type="Pfam" id="PF00067">
    <property type="entry name" value="p450"/>
    <property type="match status" value="1"/>
</dbReference>
<keyword evidence="6" id="KW-0349">Heme</keyword>
<dbReference type="OrthoDB" id="1103324at2759"/>
<dbReference type="GO" id="GO:0016705">
    <property type="term" value="F:oxidoreductase activity, acting on paired donors, with incorporation or reduction of molecular oxygen"/>
    <property type="evidence" value="ECO:0007669"/>
    <property type="project" value="InterPro"/>
</dbReference>
<proteinExistence type="inferred from homology"/>
<comment type="cofactor">
    <cofactor evidence="6">
        <name>heme</name>
        <dbReference type="ChEBI" id="CHEBI:30413"/>
    </cofactor>
</comment>
<dbReference type="InterPro" id="IPR050364">
    <property type="entry name" value="Cytochrome_P450_fung"/>
</dbReference>
<keyword evidence="2 6" id="KW-0479">Metal-binding</keyword>
<dbReference type="InterPro" id="IPR036396">
    <property type="entry name" value="Cyt_P450_sf"/>
</dbReference>
<keyword evidence="5" id="KW-0503">Monooxygenase</keyword>
<dbReference type="PRINTS" id="PR00463">
    <property type="entry name" value="EP450I"/>
</dbReference>
<evidence type="ECO:0000313" key="9">
    <source>
        <dbReference type="EMBL" id="RMZ30411.1"/>
    </source>
</evidence>
<dbReference type="VEuPathDB" id="FungiDB:BTJ68_03736"/>
<dbReference type="SUPFAM" id="SSF48264">
    <property type="entry name" value="Cytochrome P450"/>
    <property type="match status" value="1"/>
</dbReference>
<name>A0A3M7IXX5_HORWE</name>
<dbReference type="GO" id="GO:0005506">
    <property type="term" value="F:iron ion binding"/>
    <property type="evidence" value="ECO:0007669"/>
    <property type="project" value="InterPro"/>
</dbReference>
<dbReference type="AlphaFoldDB" id="A0A3M7IXX5"/>
<evidence type="ECO:0000256" key="2">
    <source>
        <dbReference type="ARBA" id="ARBA00022723"/>
    </source>
</evidence>
<evidence type="ECO:0000256" key="8">
    <source>
        <dbReference type="SAM" id="SignalP"/>
    </source>
</evidence>
<dbReference type="Gene3D" id="1.10.630.10">
    <property type="entry name" value="Cytochrome P450"/>
    <property type="match status" value="1"/>
</dbReference>
<dbReference type="PANTHER" id="PTHR46300:SF2">
    <property type="entry name" value="CYTOCHROME P450 MONOOXYGENASE ALNH-RELATED"/>
    <property type="match status" value="1"/>
</dbReference>
<dbReference type="GO" id="GO:0004497">
    <property type="term" value="F:monooxygenase activity"/>
    <property type="evidence" value="ECO:0007669"/>
    <property type="project" value="UniProtKB-KW"/>
</dbReference>